<sequence>MKDVLSTAGMIQYMWTIRPDWMASYVAGISDGGGIWIAWCNVLPTGMKLPILFIIRGVRGGRLQANEMSEYPDGHFYAFQENAWMDALTWKFYVENLLKFEIDQPSVLLLDNFECHVSEEEQRVVAEEANATVVPLPPNSTAVCQPLDVGVMGPLKAKIRSSDRCCSGGSAKEKRIRAINATIAAWDAIKTETIIRSFRKAIPKHPDVSV</sequence>
<evidence type="ECO:0000259" key="1">
    <source>
        <dbReference type="Pfam" id="PF03184"/>
    </source>
</evidence>
<feature type="domain" description="DDE-1" evidence="1">
    <location>
        <begin position="39"/>
        <end position="198"/>
    </location>
</feature>
<dbReference type="PANTHER" id="PTHR19303:SF57">
    <property type="entry name" value="HTH CENPB-TYPE DOMAIN-CONTAINING PROTEIN"/>
    <property type="match status" value="1"/>
</dbReference>
<dbReference type="Gene3D" id="3.30.420.10">
    <property type="entry name" value="Ribonuclease H-like superfamily/Ribonuclease H"/>
    <property type="match status" value="1"/>
</dbReference>
<gene>
    <name evidence="2" type="ORF">P3T76_007466</name>
</gene>
<dbReference type="GO" id="GO:0003677">
    <property type="term" value="F:DNA binding"/>
    <property type="evidence" value="ECO:0007669"/>
    <property type="project" value="TreeGrafter"/>
</dbReference>
<dbReference type="AlphaFoldDB" id="A0AAD9LLD0"/>
<dbReference type="InterPro" id="IPR004875">
    <property type="entry name" value="DDE_SF_endonuclease_dom"/>
</dbReference>
<evidence type="ECO:0000313" key="3">
    <source>
        <dbReference type="Proteomes" id="UP001259832"/>
    </source>
</evidence>
<protein>
    <recommendedName>
        <fullName evidence="1">DDE-1 domain-containing protein</fullName>
    </recommendedName>
</protein>
<comment type="caution">
    <text evidence="2">The sequence shown here is derived from an EMBL/GenBank/DDBJ whole genome shotgun (WGS) entry which is preliminary data.</text>
</comment>
<keyword evidence="3" id="KW-1185">Reference proteome</keyword>
<dbReference type="GO" id="GO:0005634">
    <property type="term" value="C:nucleus"/>
    <property type="evidence" value="ECO:0007669"/>
    <property type="project" value="TreeGrafter"/>
</dbReference>
<proteinExistence type="predicted"/>
<dbReference type="EMBL" id="JASMQC010000013">
    <property type="protein sequence ID" value="KAK1940760.1"/>
    <property type="molecule type" value="Genomic_DNA"/>
</dbReference>
<dbReference type="InterPro" id="IPR050863">
    <property type="entry name" value="CenT-Element_Derived"/>
</dbReference>
<dbReference type="InterPro" id="IPR036397">
    <property type="entry name" value="RNaseH_sf"/>
</dbReference>
<dbReference type="Pfam" id="PF03184">
    <property type="entry name" value="DDE_1"/>
    <property type="match status" value="1"/>
</dbReference>
<evidence type="ECO:0000313" key="2">
    <source>
        <dbReference type="EMBL" id="KAK1940760.1"/>
    </source>
</evidence>
<name>A0AAD9LLD0_9STRA</name>
<reference evidence="2" key="1">
    <citation type="submission" date="2023-08" db="EMBL/GenBank/DDBJ databases">
        <title>Reference Genome Resource for the Citrus Pathogen Phytophthora citrophthora.</title>
        <authorList>
            <person name="Moller H."/>
            <person name="Coetzee B."/>
            <person name="Rose L.J."/>
            <person name="Van Niekerk J.M."/>
        </authorList>
    </citation>
    <scope>NUCLEOTIDE SEQUENCE</scope>
    <source>
        <strain evidence="2">STE-U-9442</strain>
    </source>
</reference>
<dbReference type="Proteomes" id="UP001259832">
    <property type="component" value="Unassembled WGS sequence"/>
</dbReference>
<accession>A0AAD9LLD0</accession>
<organism evidence="2 3">
    <name type="scientific">Phytophthora citrophthora</name>
    <dbReference type="NCBI Taxonomy" id="4793"/>
    <lineage>
        <taxon>Eukaryota</taxon>
        <taxon>Sar</taxon>
        <taxon>Stramenopiles</taxon>
        <taxon>Oomycota</taxon>
        <taxon>Peronosporomycetes</taxon>
        <taxon>Peronosporales</taxon>
        <taxon>Peronosporaceae</taxon>
        <taxon>Phytophthora</taxon>
    </lineage>
</organism>
<dbReference type="PANTHER" id="PTHR19303">
    <property type="entry name" value="TRANSPOSON"/>
    <property type="match status" value="1"/>
</dbReference>